<gene>
    <name evidence="3" type="ORF">BJ878DRAFT_554307</name>
</gene>
<feature type="compositionally biased region" description="Polar residues" evidence="1">
    <location>
        <begin position="1110"/>
        <end position="1120"/>
    </location>
</feature>
<feature type="compositionally biased region" description="Acidic residues" evidence="1">
    <location>
        <begin position="863"/>
        <end position="874"/>
    </location>
</feature>
<dbReference type="InterPro" id="IPR050302">
    <property type="entry name" value="Rab_GAP_TBC_domain"/>
</dbReference>
<dbReference type="FunFam" id="1.10.8.270:FF:000015">
    <property type="entry name" value="GTPase activating protein (Gyp2)"/>
    <property type="match status" value="1"/>
</dbReference>
<dbReference type="SMART" id="SM00164">
    <property type="entry name" value="TBC"/>
    <property type="match status" value="1"/>
</dbReference>
<evidence type="ECO:0000313" key="4">
    <source>
        <dbReference type="Proteomes" id="UP000887226"/>
    </source>
</evidence>
<dbReference type="InterPro" id="IPR035969">
    <property type="entry name" value="Rab-GAP_TBC_sf"/>
</dbReference>
<reference evidence="3" key="1">
    <citation type="journal article" date="2021" name="IMA Fungus">
        <title>Genomic characterization of three marine fungi, including Emericellopsis atlantica sp. nov. with signatures of a generalist lifestyle and marine biomass degradation.</title>
        <authorList>
            <person name="Hagestad O.C."/>
            <person name="Hou L."/>
            <person name="Andersen J.H."/>
            <person name="Hansen E.H."/>
            <person name="Altermark B."/>
            <person name="Li C."/>
            <person name="Kuhnert E."/>
            <person name="Cox R.J."/>
            <person name="Crous P.W."/>
            <person name="Spatafora J.W."/>
            <person name="Lail K."/>
            <person name="Amirebrahimi M."/>
            <person name="Lipzen A."/>
            <person name="Pangilinan J."/>
            <person name="Andreopoulos W."/>
            <person name="Hayes R.D."/>
            <person name="Ng V."/>
            <person name="Grigoriev I.V."/>
            <person name="Jackson S.A."/>
            <person name="Sutton T.D.S."/>
            <person name="Dobson A.D.W."/>
            <person name="Rama T."/>
        </authorList>
    </citation>
    <scope>NUCLEOTIDE SEQUENCE</scope>
    <source>
        <strain evidence="3">TRa3180A</strain>
    </source>
</reference>
<dbReference type="FunFam" id="1.10.472.80:FF:000021">
    <property type="entry name" value="GTPase activating protein (Gyp2)"/>
    <property type="match status" value="1"/>
</dbReference>
<feature type="compositionally biased region" description="Basic and acidic residues" evidence="1">
    <location>
        <begin position="833"/>
        <end position="851"/>
    </location>
</feature>
<dbReference type="SUPFAM" id="SSF47923">
    <property type="entry name" value="Ypt/Rab-GAP domain of gyp1p"/>
    <property type="match status" value="2"/>
</dbReference>
<dbReference type="Gene3D" id="1.10.238.10">
    <property type="entry name" value="EF-hand"/>
    <property type="match status" value="1"/>
</dbReference>
<name>A0A9P7YZS1_9HELO</name>
<dbReference type="SUPFAM" id="SSF47473">
    <property type="entry name" value="EF-hand"/>
    <property type="match status" value="1"/>
</dbReference>
<feature type="region of interest" description="Disordered" evidence="1">
    <location>
        <begin position="895"/>
        <end position="916"/>
    </location>
</feature>
<dbReference type="InterPro" id="IPR011992">
    <property type="entry name" value="EF-hand-dom_pair"/>
</dbReference>
<dbReference type="Gene3D" id="1.10.472.80">
    <property type="entry name" value="Ypt/Rab-GAP domain of gyp1p, domain 3"/>
    <property type="match status" value="1"/>
</dbReference>
<dbReference type="PANTHER" id="PTHR47219">
    <property type="entry name" value="RAB GTPASE-ACTIVATING PROTEIN 1-LIKE"/>
    <property type="match status" value="1"/>
</dbReference>
<organism evidence="3 4">
    <name type="scientific">Calycina marina</name>
    <dbReference type="NCBI Taxonomy" id="1763456"/>
    <lineage>
        <taxon>Eukaryota</taxon>
        <taxon>Fungi</taxon>
        <taxon>Dikarya</taxon>
        <taxon>Ascomycota</taxon>
        <taxon>Pezizomycotina</taxon>
        <taxon>Leotiomycetes</taxon>
        <taxon>Helotiales</taxon>
        <taxon>Pezizellaceae</taxon>
        <taxon>Calycina</taxon>
    </lineage>
</organism>
<dbReference type="Gene3D" id="1.10.8.270">
    <property type="entry name" value="putative rabgap domain of human tbc1 domain family member 14 like domains"/>
    <property type="match status" value="1"/>
</dbReference>
<feature type="compositionally biased region" description="Basic and acidic residues" evidence="1">
    <location>
        <begin position="1062"/>
        <end position="1075"/>
    </location>
</feature>
<protein>
    <submittedName>
        <fullName evidence="3">Rab-GTPase-TBC domain-containing protein</fullName>
    </submittedName>
</protein>
<dbReference type="Proteomes" id="UP000887226">
    <property type="component" value="Unassembled WGS sequence"/>
</dbReference>
<dbReference type="AlphaFoldDB" id="A0A9P7YZS1"/>
<dbReference type="OrthoDB" id="17687at2759"/>
<dbReference type="InterPro" id="IPR000195">
    <property type="entry name" value="Rab-GAP-TBC_dom"/>
</dbReference>
<dbReference type="PROSITE" id="PS50086">
    <property type="entry name" value="TBC_RABGAP"/>
    <property type="match status" value="1"/>
</dbReference>
<comment type="caution">
    <text evidence="3">The sequence shown here is derived from an EMBL/GenBank/DDBJ whole genome shotgun (WGS) entry which is preliminary data.</text>
</comment>
<dbReference type="EMBL" id="MU254032">
    <property type="protein sequence ID" value="KAG9242829.1"/>
    <property type="molecule type" value="Genomic_DNA"/>
</dbReference>
<feature type="region of interest" description="Disordered" evidence="1">
    <location>
        <begin position="833"/>
        <end position="881"/>
    </location>
</feature>
<dbReference type="Pfam" id="PF00566">
    <property type="entry name" value="RabGAP-TBC"/>
    <property type="match status" value="1"/>
</dbReference>
<evidence type="ECO:0000259" key="2">
    <source>
        <dbReference type="PROSITE" id="PS50086"/>
    </source>
</evidence>
<feature type="domain" description="Rab-GAP TBC" evidence="2">
    <location>
        <begin position="280"/>
        <end position="468"/>
    </location>
</feature>
<evidence type="ECO:0000256" key="1">
    <source>
        <dbReference type="SAM" id="MobiDB-lite"/>
    </source>
</evidence>
<evidence type="ECO:0000313" key="3">
    <source>
        <dbReference type="EMBL" id="KAG9242829.1"/>
    </source>
</evidence>
<keyword evidence="4" id="KW-1185">Reference proteome</keyword>
<sequence length="1127" mass="125383">MFNLSSFVQKAQSFIDPTQALNISPSDRNPAKSTLFRHQFRLPDTQTPLQEITAELTISPPVIYSPNATQGEKDRDRDRGYHYVGKLHLSEGYLSFSTQPTSFLQNASTSTSSGFTGQTHGAGPGGNGFTLPLCAIRRVERLHSQNYQFALSITTWNGITTSLSESKAPQKLTIQLSGTRQACERFCDGLKRGLKSGVNDVQKLKRVVAECYSEYVLQGDTKKLDTPPDAGLGMIFKYPGDARKLRDRSKMRLWLEYLKDNGRNVTLIRQPTFHKLIRVGLPNRLRGEMWELTSGSLFLRLENPLQYSETLAKFEGRESLAIDEIEKDLNRSLPEYPGFQDSEGIERLRRVLTAYSWTNEDVGYCQAMNIVVAALLIYMSETQAFYVLATLCDRLLPGYYSTTMYGTLLDQRVFESLVEKTMPILWDHLVKYDVQLSVVSLPWFLSLYINSMPLVFAFRVLDVFFLEGPKVLFQVGLAILRINGEDLLDATDDGAFIQILKSYFSKLDESAHPKSEIPKMRAITRFQELMVVAFKEFSGITQSSISEQRMKHKDSVLNSIESFAKRTSIRNLGPDSKRLSVDELGSLYDRFYGILYEREQRSHMIQEETERKLKAMNIKAAEVVNGLAEMQSIEKGRVGMGPSPTMMDYDGFREFLAGVAKWAVTDSPTPPAKSMENHSYFGNTPKRRETLSPWGHGKPEPADHEFMHRLFRRWDVDMNSALNLQNVVTGIAHIKGKGDIMGSITYFFELYDDDGDGKVDREGILRISEALLFLSRRGLEGSLTPSQSVVGLSEYEAAFVGPAVGSEYGTTNERFLSSVSAFIRRCFEYADPDHSQNKAEPEKVENEKKEDADDMPDPNAFDIGDDSDGEDDLLDFSSGSPETAATSIISVPRPLASVADKPRERSVSKAQAEAANAALDPSKPLHITLPTFRMVVLADELLEQFFESSFPASFRISDTMVTTNNSSVPSPLTTFSNLGFKAPSVLSVGGGVGGTGAVVPPGKGLRGVLDNIVTEGMRVAAEVRNRMDEAQKEMENNAIQRPGDEEEEDDQNYDPRSAGGFGERRFASSEDRDLLEGADAEAMSVKSGHESAPKPNLLTPFPATPVTPGGSRSKNPSSATKEALFER</sequence>
<feature type="region of interest" description="Disordered" evidence="1">
    <location>
        <begin position="1027"/>
        <end position="1127"/>
    </location>
</feature>
<dbReference type="PANTHER" id="PTHR47219:SF20">
    <property type="entry name" value="TBC1 DOMAIN FAMILY MEMBER 2B"/>
    <property type="match status" value="1"/>
</dbReference>
<dbReference type="GO" id="GO:0031267">
    <property type="term" value="F:small GTPase binding"/>
    <property type="evidence" value="ECO:0007669"/>
    <property type="project" value="TreeGrafter"/>
</dbReference>
<accession>A0A9P7YZS1</accession>
<dbReference type="GO" id="GO:0005096">
    <property type="term" value="F:GTPase activator activity"/>
    <property type="evidence" value="ECO:0007669"/>
    <property type="project" value="TreeGrafter"/>
</dbReference>
<proteinExistence type="predicted"/>